<reference evidence="4" key="1">
    <citation type="journal article" date="2023" name="Nat. Commun.">
        <title>Diploid and tetraploid genomes of Acorus and the evolution of monocots.</title>
        <authorList>
            <person name="Ma L."/>
            <person name="Liu K.W."/>
            <person name="Li Z."/>
            <person name="Hsiao Y.Y."/>
            <person name="Qi Y."/>
            <person name="Fu T."/>
            <person name="Tang G.D."/>
            <person name="Zhang D."/>
            <person name="Sun W.H."/>
            <person name="Liu D.K."/>
            <person name="Li Y."/>
            <person name="Chen G.Z."/>
            <person name="Liu X.D."/>
            <person name="Liao X.Y."/>
            <person name="Jiang Y.T."/>
            <person name="Yu X."/>
            <person name="Hao Y."/>
            <person name="Huang J."/>
            <person name="Zhao X.W."/>
            <person name="Ke S."/>
            <person name="Chen Y.Y."/>
            <person name="Wu W.L."/>
            <person name="Hsu J.L."/>
            <person name="Lin Y.F."/>
            <person name="Huang M.D."/>
            <person name="Li C.Y."/>
            <person name="Huang L."/>
            <person name="Wang Z.W."/>
            <person name="Zhao X."/>
            <person name="Zhong W.Y."/>
            <person name="Peng D.H."/>
            <person name="Ahmad S."/>
            <person name="Lan S."/>
            <person name="Zhang J.S."/>
            <person name="Tsai W.C."/>
            <person name="Van de Peer Y."/>
            <person name="Liu Z.J."/>
        </authorList>
    </citation>
    <scope>NUCLEOTIDE SEQUENCE</scope>
    <source>
        <strain evidence="4">CP</strain>
    </source>
</reference>
<dbReference type="InterPro" id="IPR029058">
    <property type="entry name" value="AB_hydrolase_fold"/>
</dbReference>
<evidence type="ECO:0000256" key="1">
    <source>
        <dbReference type="ARBA" id="ARBA00022801"/>
    </source>
</evidence>
<dbReference type="PANTHER" id="PTHR43329">
    <property type="entry name" value="EPOXIDE HYDROLASE"/>
    <property type="match status" value="1"/>
</dbReference>
<evidence type="ECO:0000313" key="4">
    <source>
        <dbReference type="EMBL" id="KAK1308214.1"/>
    </source>
</evidence>
<dbReference type="InterPro" id="IPR000639">
    <property type="entry name" value="Epox_hydrolase-like"/>
</dbReference>
<dbReference type="EMBL" id="JAUJYO010000009">
    <property type="protein sequence ID" value="KAK1308214.1"/>
    <property type="molecule type" value="Genomic_DNA"/>
</dbReference>
<dbReference type="GO" id="GO:0016787">
    <property type="term" value="F:hydrolase activity"/>
    <property type="evidence" value="ECO:0007669"/>
    <property type="project" value="UniProtKB-KW"/>
</dbReference>
<keyword evidence="1" id="KW-0378">Hydrolase</keyword>
<dbReference type="InterPro" id="IPR000073">
    <property type="entry name" value="AB_hydrolase_1"/>
</dbReference>
<dbReference type="Gene3D" id="3.40.50.1820">
    <property type="entry name" value="alpha/beta hydrolase"/>
    <property type="match status" value="1"/>
</dbReference>
<name>A0AAV9E5T4_ACOCL</name>
<gene>
    <name evidence="4" type="ORF">QJS10_CPA09g01576</name>
</gene>
<dbReference type="SUPFAM" id="SSF53474">
    <property type="entry name" value="alpha/beta-Hydrolases"/>
    <property type="match status" value="1"/>
</dbReference>
<proteinExistence type="inferred from homology"/>
<evidence type="ECO:0000259" key="3">
    <source>
        <dbReference type="Pfam" id="PF00561"/>
    </source>
</evidence>
<protein>
    <recommendedName>
        <fullName evidence="3">AB hydrolase-1 domain-containing protein</fullName>
    </recommendedName>
</protein>
<evidence type="ECO:0000256" key="2">
    <source>
        <dbReference type="ARBA" id="ARBA00038334"/>
    </source>
</evidence>
<dbReference type="PRINTS" id="PR00111">
    <property type="entry name" value="ABHYDROLASE"/>
</dbReference>
<comment type="similarity">
    <text evidence="2">Belongs to the AB hydrolase superfamily. Epoxide hydrolase family.</text>
</comment>
<dbReference type="AlphaFoldDB" id="A0AAV9E5T4"/>
<sequence>MEKIQHLYLDINGLKLHLAQLGNVEAVPVVFLHGFPEIWYTWRHQMIAVADAGYRAIAPDFRGYGLSQAPPEEEAASWNSLLADLLGILDSLSLSKVYVVGKDWGAFIAYHFALVHPDRTLGVVTLGIPFISQPVPFQLLPAGFYILRWQEPGRAEADFGRFDVRTVVRNIYIMFSGSELPVAKEDQEIMDIVDPSTPLPQWFTEEDLTAYATLYEKSKFTYPLKMPYRTIRSEELNLTNKKVEVPSLLIMGEKDYVRLFPGMDNYIRSGDVKNYVPDLEITFIPEGSHFVHEQFPGQVNELIIKFLKKHT</sequence>
<keyword evidence="5" id="KW-1185">Reference proteome</keyword>
<feature type="domain" description="AB hydrolase-1" evidence="3">
    <location>
        <begin position="28"/>
        <end position="171"/>
    </location>
</feature>
<reference evidence="4" key="2">
    <citation type="submission" date="2023-06" db="EMBL/GenBank/DDBJ databases">
        <authorList>
            <person name="Ma L."/>
            <person name="Liu K.-W."/>
            <person name="Li Z."/>
            <person name="Hsiao Y.-Y."/>
            <person name="Qi Y."/>
            <person name="Fu T."/>
            <person name="Tang G."/>
            <person name="Zhang D."/>
            <person name="Sun W.-H."/>
            <person name="Liu D.-K."/>
            <person name="Li Y."/>
            <person name="Chen G.-Z."/>
            <person name="Liu X.-D."/>
            <person name="Liao X.-Y."/>
            <person name="Jiang Y.-T."/>
            <person name="Yu X."/>
            <person name="Hao Y."/>
            <person name="Huang J."/>
            <person name="Zhao X.-W."/>
            <person name="Ke S."/>
            <person name="Chen Y.-Y."/>
            <person name="Wu W.-L."/>
            <person name="Hsu J.-L."/>
            <person name="Lin Y.-F."/>
            <person name="Huang M.-D."/>
            <person name="Li C.-Y."/>
            <person name="Huang L."/>
            <person name="Wang Z.-W."/>
            <person name="Zhao X."/>
            <person name="Zhong W.-Y."/>
            <person name="Peng D.-H."/>
            <person name="Ahmad S."/>
            <person name="Lan S."/>
            <person name="Zhang J.-S."/>
            <person name="Tsai W.-C."/>
            <person name="Van De Peer Y."/>
            <person name="Liu Z.-J."/>
        </authorList>
    </citation>
    <scope>NUCLEOTIDE SEQUENCE</scope>
    <source>
        <strain evidence="4">CP</strain>
        <tissue evidence="4">Leaves</tissue>
    </source>
</reference>
<dbReference type="Proteomes" id="UP001180020">
    <property type="component" value="Unassembled WGS sequence"/>
</dbReference>
<organism evidence="4 5">
    <name type="scientific">Acorus calamus</name>
    <name type="common">Sweet flag</name>
    <dbReference type="NCBI Taxonomy" id="4465"/>
    <lineage>
        <taxon>Eukaryota</taxon>
        <taxon>Viridiplantae</taxon>
        <taxon>Streptophyta</taxon>
        <taxon>Embryophyta</taxon>
        <taxon>Tracheophyta</taxon>
        <taxon>Spermatophyta</taxon>
        <taxon>Magnoliopsida</taxon>
        <taxon>Liliopsida</taxon>
        <taxon>Acoraceae</taxon>
        <taxon>Acorus</taxon>
    </lineage>
</organism>
<dbReference type="PRINTS" id="PR00412">
    <property type="entry name" value="EPOXHYDRLASE"/>
</dbReference>
<evidence type="ECO:0000313" key="5">
    <source>
        <dbReference type="Proteomes" id="UP001180020"/>
    </source>
</evidence>
<comment type="caution">
    <text evidence="4">The sequence shown here is derived from an EMBL/GenBank/DDBJ whole genome shotgun (WGS) entry which is preliminary data.</text>
</comment>
<accession>A0AAV9E5T4</accession>
<dbReference type="Pfam" id="PF00561">
    <property type="entry name" value="Abhydrolase_1"/>
    <property type="match status" value="1"/>
</dbReference>